<proteinExistence type="predicted"/>
<accession>A0ABD3QE47</accession>
<keyword evidence="1" id="KW-0812">Transmembrane</keyword>
<evidence type="ECO:0000256" key="1">
    <source>
        <dbReference type="SAM" id="Phobius"/>
    </source>
</evidence>
<feature type="transmembrane region" description="Helical" evidence="1">
    <location>
        <begin position="713"/>
        <end position="733"/>
    </location>
</feature>
<keyword evidence="1" id="KW-0472">Membrane</keyword>
<protein>
    <submittedName>
        <fullName evidence="2">Uncharacterized protein</fullName>
    </submittedName>
</protein>
<keyword evidence="3" id="KW-1185">Reference proteome</keyword>
<dbReference type="Proteomes" id="UP001516023">
    <property type="component" value="Unassembled WGS sequence"/>
</dbReference>
<dbReference type="AlphaFoldDB" id="A0ABD3QE47"/>
<organism evidence="2 3">
    <name type="scientific">Cyclotella cryptica</name>
    <dbReference type="NCBI Taxonomy" id="29204"/>
    <lineage>
        <taxon>Eukaryota</taxon>
        <taxon>Sar</taxon>
        <taxon>Stramenopiles</taxon>
        <taxon>Ochrophyta</taxon>
        <taxon>Bacillariophyta</taxon>
        <taxon>Coscinodiscophyceae</taxon>
        <taxon>Thalassiosirophycidae</taxon>
        <taxon>Stephanodiscales</taxon>
        <taxon>Stephanodiscaceae</taxon>
        <taxon>Cyclotella</taxon>
    </lineage>
</organism>
<evidence type="ECO:0000313" key="3">
    <source>
        <dbReference type="Proteomes" id="UP001516023"/>
    </source>
</evidence>
<keyword evidence="1" id="KW-1133">Transmembrane helix</keyword>
<reference evidence="2 3" key="1">
    <citation type="journal article" date="2020" name="G3 (Bethesda)">
        <title>Improved Reference Genome for Cyclotella cryptica CCMP332, a Model for Cell Wall Morphogenesis, Salinity Adaptation, and Lipid Production in Diatoms (Bacillariophyta).</title>
        <authorList>
            <person name="Roberts W.R."/>
            <person name="Downey K.M."/>
            <person name="Ruck E.C."/>
            <person name="Traller J.C."/>
            <person name="Alverson A.J."/>
        </authorList>
    </citation>
    <scope>NUCLEOTIDE SEQUENCE [LARGE SCALE GENOMIC DNA]</scope>
    <source>
        <strain evidence="2 3">CCMP332</strain>
    </source>
</reference>
<evidence type="ECO:0000313" key="2">
    <source>
        <dbReference type="EMBL" id="KAL3798193.1"/>
    </source>
</evidence>
<feature type="transmembrane region" description="Helical" evidence="1">
    <location>
        <begin position="682"/>
        <end position="701"/>
    </location>
</feature>
<name>A0ABD3QE47_9STRA</name>
<comment type="caution">
    <text evidence="2">The sequence shown here is derived from an EMBL/GenBank/DDBJ whole genome shotgun (WGS) entry which is preliminary data.</text>
</comment>
<sequence length="1003" mass="114075">MPSIARSLTSAVDDGDTRKQSDIMNSIFVCVAFLLTGRAWAEEAGDNPSTGTNDARVRFKKNILLENREVGILEIHENQEPADAIYNFGKQHGLDATHRSNILDNICISLSCTRKTALLWSILVDSGNDVQELFRLYEGTEPADAVHEFVTRHNLSKEHHDVIMTRACAVVECNRLEPVIWRKTVNVDGKWDARIEILRGQEPADVIYSALKPYGVGFEGRQKLFQEIKGRIPYTREHALVFSQNIVLEGDESFSEKFVLYDDGKEPVDAIYDFAKTHSIESHFESMAKALLPKVCELALCKRERPSVWQNPIVDEGKQLGVLDILLGDEPIDIIDKFVQRIRAATSDQISYRQKLLVEVCKSIKCTRSTPIVYRKSIKNENGQKIGDVEILENQEVIDGTSQFIRKSGAKVDEIALKNYMLQDACRNSRVKCTRNVAVIFTKKLQREDGSPINTLTIYENEEPADKIYQFCQENASMDYLEGIISKVCDSEGVKCARRDPVYFSIAISGPEGEFIDSFQIKVNEEPVDANGLFKKKWDFDGLVNQICEKPNVECRRRVPLKYFDRNFTMGGIPIGQLEIWGNQEVVDVLYNIRRHYNLTVDEQRASFSDICHRDTVYCERTQAVVFKKTGITKLDYEKFGNETCKRQFVGVKFRSSFVNLPFGGKLAEFLKKDSSKKVVEHPLFCMLILLVLQVTLRFITAIPYVRKKINPFQRAIISFWIIVLVSVLQAVLVEPDVAVDEAMHTFEGKLPDLVIFEGEEPVDALVKWSKEAAKVGTEAAAKQEDWRPIVREPIYWEILDELCSKTEGLTCTRQRAWEFLNMGAMTYFGQEYPIDIYNPEVDPISRKKCLPASEGEPNPCVEASAQEFCDRLWPQPTNCVKDIANHISSQLEMIDSKRLDAKCSYKRLGLESDAPGRELYKKAAAVARSRGMNISPFRRVDNGTTPFYSWSRETGEAYAALDTFHKIKDPESRQWNDKPCTPYFGGALCAKYDKDGNMKIEV</sequence>
<dbReference type="EMBL" id="JABMIG020000048">
    <property type="protein sequence ID" value="KAL3798193.1"/>
    <property type="molecule type" value="Genomic_DNA"/>
</dbReference>
<gene>
    <name evidence="2" type="ORF">HJC23_005754</name>
</gene>